<dbReference type="Pfam" id="PF08281">
    <property type="entry name" value="Sigma70_r4_2"/>
    <property type="match status" value="1"/>
</dbReference>
<feature type="domain" description="RNA polymerase sigma factor 70 region 4 type 2" evidence="1">
    <location>
        <begin position="93"/>
        <end position="145"/>
    </location>
</feature>
<dbReference type="RefSeq" id="WP_185417168.1">
    <property type="nucleotide sequence ID" value="NZ_JAASTX010000006.1"/>
</dbReference>
<dbReference type="AlphaFoldDB" id="A0A7X0XC01"/>
<dbReference type="SUPFAM" id="SSF88659">
    <property type="entry name" value="Sigma3 and sigma4 domains of RNA polymerase sigma factors"/>
    <property type="match status" value="1"/>
</dbReference>
<dbReference type="EMBL" id="JAASTX010000006">
    <property type="protein sequence ID" value="MBC1491408.1"/>
    <property type="molecule type" value="Genomic_DNA"/>
</dbReference>
<comment type="caution">
    <text evidence="2">The sequence shown here is derived from an EMBL/GenBank/DDBJ whole genome shotgun (WGS) entry which is preliminary data.</text>
</comment>
<dbReference type="GO" id="GO:0006352">
    <property type="term" value="P:DNA-templated transcription initiation"/>
    <property type="evidence" value="ECO:0007669"/>
    <property type="project" value="InterPro"/>
</dbReference>
<dbReference type="GO" id="GO:0003677">
    <property type="term" value="F:DNA binding"/>
    <property type="evidence" value="ECO:0007669"/>
    <property type="project" value="InterPro"/>
</dbReference>
<dbReference type="Proteomes" id="UP000533953">
    <property type="component" value="Unassembled WGS sequence"/>
</dbReference>
<protein>
    <submittedName>
        <fullName evidence="2">Sigma-70 family RNA polymerase sigma factor</fullName>
    </submittedName>
</protein>
<evidence type="ECO:0000313" key="3">
    <source>
        <dbReference type="Proteomes" id="UP000533953"/>
    </source>
</evidence>
<dbReference type="NCBIfam" id="NF005385">
    <property type="entry name" value="PRK06930.1"/>
    <property type="match status" value="1"/>
</dbReference>
<sequence length="160" mass="18559">MKDLIREYNKALRELEAMRVIASEEDSVIIGGMMSDVRYALEWMRSARMPGNRRGIERRSSYQREVSIDAIQLQAYVSDKEGDESAITAWDKEKIDNCLSILSDQQKDCFYMHIAKMYSLEDVAAILGLQKTTVQNHVERAKKKIKDYLENKPAVQFELF</sequence>
<accession>A0A7X0XC01</accession>
<dbReference type="InterPro" id="IPR036388">
    <property type="entry name" value="WH-like_DNA-bd_sf"/>
</dbReference>
<gene>
    <name evidence="2" type="ORF">HCI99_06175</name>
</gene>
<dbReference type="InterPro" id="IPR013324">
    <property type="entry name" value="RNA_pol_sigma_r3/r4-like"/>
</dbReference>
<dbReference type="GO" id="GO:0016987">
    <property type="term" value="F:sigma factor activity"/>
    <property type="evidence" value="ECO:0007669"/>
    <property type="project" value="InterPro"/>
</dbReference>
<organism evidence="2 3">
    <name type="scientific">Listeria booriae</name>
    <dbReference type="NCBI Taxonomy" id="1552123"/>
    <lineage>
        <taxon>Bacteria</taxon>
        <taxon>Bacillati</taxon>
        <taxon>Bacillota</taxon>
        <taxon>Bacilli</taxon>
        <taxon>Bacillales</taxon>
        <taxon>Listeriaceae</taxon>
        <taxon>Listeria</taxon>
    </lineage>
</organism>
<evidence type="ECO:0000259" key="1">
    <source>
        <dbReference type="Pfam" id="PF08281"/>
    </source>
</evidence>
<dbReference type="Gene3D" id="1.10.10.10">
    <property type="entry name" value="Winged helix-like DNA-binding domain superfamily/Winged helix DNA-binding domain"/>
    <property type="match status" value="1"/>
</dbReference>
<dbReference type="InterPro" id="IPR014284">
    <property type="entry name" value="RNA_pol_sigma-70_dom"/>
</dbReference>
<name>A0A7X0XC01_9LIST</name>
<dbReference type="InterPro" id="IPR013249">
    <property type="entry name" value="RNA_pol_sigma70_r4_t2"/>
</dbReference>
<proteinExistence type="predicted"/>
<reference evidence="2 3" key="1">
    <citation type="submission" date="2020-03" db="EMBL/GenBank/DDBJ databases">
        <title>Soil Listeria distribution.</title>
        <authorList>
            <person name="Liao J."/>
            <person name="Wiedmann M."/>
        </authorList>
    </citation>
    <scope>NUCLEOTIDE SEQUENCE [LARGE SCALE GENOMIC DNA]</scope>
    <source>
        <strain evidence="2 3">FSL L7-1547</strain>
    </source>
</reference>
<dbReference type="NCBIfam" id="TIGR02937">
    <property type="entry name" value="sigma70-ECF"/>
    <property type="match status" value="1"/>
</dbReference>
<evidence type="ECO:0000313" key="2">
    <source>
        <dbReference type="EMBL" id="MBC1491408.1"/>
    </source>
</evidence>